<gene>
    <name evidence="1" type="ORF">MILVUS5_LOCUS6119</name>
</gene>
<keyword evidence="2" id="KW-1185">Reference proteome</keyword>
<protein>
    <submittedName>
        <fullName evidence="1">Uncharacterized protein</fullName>
    </submittedName>
</protein>
<reference evidence="1" key="1">
    <citation type="submission" date="2023-10" db="EMBL/GenBank/DDBJ databases">
        <authorList>
            <person name="Rodriguez Cubillos JULIANA M."/>
            <person name="De Vega J."/>
        </authorList>
    </citation>
    <scope>NUCLEOTIDE SEQUENCE</scope>
</reference>
<dbReference type="EMBL" id="CASHSV030000002">
    <property type="protein sequence ID" value="CAJ2635440.1"/>
    <property type="molecule type" value="Genomic_DNA"/>
</dbReference>
<evidence type="ECO:0000313" key="1">
    <source>
        <dbReference type="EMBL" id="CAJ2635440.1"/>
    </source>
</evidence>
<name>A0ACB0ITD4_TRIPR</name>
<accession>A0ACB0ITD4</accession>
<evidence type="ECO:0000313" key="2">
    <source>
        <dbReference type="Proteomes" id="UP001177021"/>
    </source>
</evidence>
<organism evidence="1 2">
    <name type="scientific">Trifolium pratense</name>
    <name type="common">Red clover</name>
    <dbReference type="NCBI Taxonomy" id="57577"/>
    <lineage>
        <taxon>Eukaryota</taxon>
        <taxon>Viridiplantae</taxon>
        <taxon>Streptophyta</taxon>
        <taxon>Embryophyta</taxon>
        <taxon>Tracheophyta</taxon>
        <taxon>Spermatophyta</taxon>
        <taxon>Magnoliopsida</taxon>
        <taxon>eudicotyledons</taxon>
        <taxon>Gunneridae</taxon>
        <taxon>Pentapetalae</taxon>
        <taxon>rosids</taxon>
        <taxon>fabids</taxon>
        <taxon>Fabales</taxon>
        <taxon>Fabaceae</taxon>
        <taxon>Papilionoideae</taxon>
        <taxon>50 kb inversion clade</taxon>
        <taxon>NPAAA clade</taxon>
        <taxon>Hologalegina</taxon>
        <taxon>IRL clade</taxon>
        <taxon>Trifolieae</taxon>
        <taxon>Trifolium</taxon>
    </lineage>
</organism>
<dbReference type="Proteomes" id="UP001177021">
    <property type="component" value="Unassembled WGS sequence"/>
</dbReference>
<sequence length="192" mass="20720">MLHYCAVAFDTPTSVAANMLSQQLVAWPCPPNGYVCLNVDGSLLGSPQSAGFGGLIRNSFGSFLGGFYGVAAQASILYAEIMAMLHGLELCWDKGFKHVICLSDSLQTVTLVKNGTSPHHKFANEVFSIRQLLDRDWNVVINHTLREGNACADMLAKMGANTISPLVKLVEPPSELSPHLSADAWGVAFIRK</sequence>
<comment type="caution">
    <text evidence="1">The sequence shown here is derived from an EMBL/GenBank/DDBJ whole genome shotgun (WGS) entry which is preliminary data.</text>
</comment>
<proteinExistence type="predicted"/>